<dbReference type="Gramene" id="Os11t0679900-01">
    <property type="protein sequence ID" value="Os11t0679900-01"/>
    <property type="gene ID" value="Os11g0679900"/>
</dbReference>
<dbReference type="AlphaFoldDB" id="A0A0P0Y596"/>
<name>A0A0P0Y596_ORYSJ</name>
<gene>
    <name evidence="1" type="ordered locus">Os11g0679900</name>
    <name evidence="1" type="ORF">OSNPB_110679900</name>
</gene>
<dbReference type="InParanoid" id="A0A0P0Y596"/>
<evidence type="ECO:0000313" key="1">
    <source>
        <dbReference type="EMBL" id="BAT15244.1"/>
    </source>
</evidence>
<accession>A0A0P0Y596</accession>
<keyword evidence="2" id="KW-1185">Reference proteome</keyword>
<sequence>YNHLFGDLWSQQKRGSSIILDERRGGPGSSITERRQYEQETTGFIKGLLLRFGLSITLDYKFWRSDSTSSVWARKLSTHV</sequence>
<reference evidence="2" key="1">
    <citation type="journal article" date="2005" name="Nature">
        <title>The map-based sequence of the rice genome.</title>
        <authorList>
            <consortium name="International rice genome sequencing project (IRGSP)"/>
            <person name="Matsumoto T."/>
            <person name="Wu J."/>
            <person name="Kanamori H."/>
            <person name="Katayose Y."/>
            <person name="Fujisawa M."/>
            <person name="Namiki N."/>
            <person name="Mizuno H."/>
            <person name="Yamamoto K."/>
            <person name="Antonio B.A."/>
            <person name="Baba T."/>
            <person name="Sakata K."/>
            <person name="Nagamura Y."/>
            <person name="Aoki H."/>
            <person name="Arikawa K."/>
            <person name="Arita K."/>
            <person name="Bito T."/>
            <person name="Chiden Y."/>
            <person name="Fujitsuka N."/>
            <person name="Fukunaka R."/>
            <person name="Hamada M."/>
            <person name="Harada C."/>
            <person name="Hayashi A."/>
            <person name="Hijishita S."/>
            <person name="Honda M."/>
            <person name="Hosokawa S."/>
            <person name="Ichikawa Y."/>
            <person name="Idonuma A."/>
            <person name="Iijima M."/>
            <person name="Ikeda M."/>
            <person name="Ikeno M."/>
            <person name="Ito K."/>
            <person name="Ito S."/>
            <person name="Ito T."/>
            <person name="Ito Y."/>
            <person name="Ito Y."/>
            <person name="Iwabuchi A."/>
            <person name="Kamiya K."/>
            <person name="Karasawa W."/>
            <person name="Kurita K."/>
            <person name="Katagiri S."/>
            <person name="Kikuta A."/>
            <person name="Kobayashi H."/>
            <person name="Kobayashi N."/>
            <person name="Machita K."/>
            <person name="Maehara T."/>
            <person name="Masukawa M."/>
            <person name="Mizubayashi T."/>
            <person name="Mukai Y."/>
            <person name="Nagasaki H."/>
            <person name="Nagata Y."/>
            <person name="Naito S."/>
            <person name="Nakashima M."/>
            <person name="Nakama Y."/>
            <person name="Nakamichi Y."/>
            <person name="Nakamura M."/>
            <person name="Meguro A."/>
            <person name="Negishi M."/>
            <person name="Ohta I."/>
            <person name="Ohta T."/>
            <person name="Okamoto M."/>
            <person name="Ono N."/>
            <person name="Saji S."/>
            <person name="Sakaguchi M."/>
            <person name="Sakai K."/>
            <person name="Shibata M."/>
            <person name="Shimokawa T."/>
            <person name="Song J."/>
            <person name="Takazaki Y."/>
            <person name="Terasawa K."/>
            <person name="Tsugane M."/>
            <person name="Tsuji K."/>
            <person name="Ueda S."/>
            <person name="Waki K."/>
            <person name="Yamagata H."/>
            <person name="Yamamoto M."/>
            <person name="Yamamoto S."/>
            <person name="Yamane H."/>
            <person name="Yoshiki S."/>
            <person name="Yoshihara R."/>
            <person name="Yukawa K."/>
            <person name="Zhong H."/>
            <person name="Yano M."/>
            <person name="Yuan Q."/>
            <person name="Ouyang S."/>
            <person name="Liu J."/>
            <person name="Jones K.M."/>
            <person name="Gansberger K."/>
            <person name="Moffat K."/>
            <person name="Hill J."/>
            <person name="Bera J."/>
            <person name="Fadrosh D."/>
            <person name="Jin S."/>
            <person name="Johri S."/>
            <person name="Kim M."/>
            <person name="Overton L."/>
            <person name="Reardon M."/>
            <person name="Tsitrin T."/>
            <person name="Vuong H."/>
            <person name="Weaver B."/>
            <person name="Ciecko A."/>
            <person name="Tallon L."/>
            <person name="Jackson J."/>
            <person name="Pai G."/>
            <person name="Aken S.V."/>
            <person name="Utterback T."/>
            <person name="Reidmuller S."/>
            <person name="Feldblyum T."/>
            <person name="Hsiao J."/>
            <person name="Zismann V."/>
            <person name="Iobst S."/>
            <person name="de Vazeille A.R."/>
            <person name="Buell C.R."/>
            <person name="Ying K."/>
            <person name="Li Y."/>
            <person name="Lu T."/>
            <person name="Huang Y."/>
            <person name="Zhao Q."/>
            <person name="Feng Q."/>
            <person name="Zhang L."/>
            <person name="Zhu J."/>
            <person name="Weng Q."/>
            <person name="Mu J."/>
            <person name="Lu Y."/>
            <person name="Fan D."/>
            <person name="Liu Y."/>
            <person name="Guan J."/>
            <person name="Zhang Y."/>
            <person name="Yu S."/>
            <person name="Liu X."/>
            <person name="Zhang Y."/>
            <person name="Hong G."/>
            <person name="Han B."/>
            <person name="Choisne N."/>
            <person name="Demange N."/>
            <person name="Orjeda G."/>
            <person name="Samain S."/>
            <person name="Cattolico L."/>
            <person name="Pelletier E."/>
            <person name="Couloux A."/>
            <person name="Segurens B."/>
            <person name="Wincker P."/>
            <person name="D'Hont A."/>
            <person name="Scarpelli C."/>
            <person name="Weissenbach J."/>
            <person name="Salanoubat M."/>
            <person name="Quetier F."/>
            <person name="Yu Y."/>
            <person name="Kim H.R."/>
            <person name="Rambo T."/>
            <person name="Currie J."/>
            <person name="Collura K."/>
            <person name="Luo M."/>
            <person name="Yang T."/>
            <person name="Ammiraju J.S.S."/>
            <person name="Engler F."/>
            <person name="Soderlund C."/>
            <person name="Wing R.A."/>
            <person name="Palmer L.E."/>
            <person name="de la Bastide M."/>
            <person name="Spiegel L."/>
            <person name="Nascimento L."/>
            <person name="Zutavern T."/>
            <person name="O'Shaughnessy A."/>
            <person name="Dike S."/>
            <person name="Dedhia N."/>
            <person name="Preston R."/>
            <person name="Balija V."/>
            <person name="McCombie W.R."/>
            <person name="Chow T."/>
            <person name="Chen H."/>
            <person name="Chung M."/>
            <person name="Chen C."/>
            <person name="Shaw J."/>
            <person name="Wu H."/>
            <person name="Hsiao K."/>
            <person name="Chao Y."/>
            <person name="Chu M."/>
            <person name="Cheng C."/>
            <person name="Hour A."/>
            <person name="Lee P."/>
            <person name="Lin S."/>
            <person name="Lin Y."/>
            <person name="Liou J."/>
            <person name="Liu S."/>
            <person name="Hsing Y."/>
            <person name="Raghuvanshi S."/>
            <person name="Mohanty A."/>
            <person name="Bharti A.K."/>
            <person name="Gaur A."/>
            <person name="Gupta V."/>
            <person name="Kumar D."/>
            <person name="Ravi V."/>
            <person name="Vij S."/>
            <person name="Kapur A."/>
            <person name="Khurana P."/>
            <person name="Khurana P."/>
            <person name="Khurana J.P."/>
            <person name="Tyagi A.K."/>
            <person name="Gaikwad K."/>
            <person name="Singh A."/>
            <person name="Dalal V."/>
            <person name="Srivastava S."/>
            <person name="Dixit A."/>
            <person name="Pal A.K."/>
            <person name="Ghazi I.A."/>
            <person name="Yadav M."/>
            <person name="Pandit A."/>
            <person name="Bhargava A."/>
            <person name="Sureshbabu K."/>
            <person name="Batra K."/>
            <person name="Sharma T.R."/>
            <person name="Mohapatra T."/>
            <person name="Singh N.K."/>
            <person name="Messing J."/>
            <person name="Nelson A.B."/>
            <person name="Fuks G."/>
            <person name="Kavchok S."/>
            <person name="Keizer G."/>
            <person name="Linton E."/>
            <person name="Llaca V."/>
            <person name="Song R."/>
            <person name="Tanyolac B."/>
            <person name="Young S."/>
            <person name="Ho-Il K."/>
            <person name="Hahn J.H."/>
            <person name="Sangsakoo G."/>
            <person name="Vanavichit A."/>
            <person name="de Mattos Luiz.A.T."/>
            <person name="Zimmer P.D."/>
            <person name="Malone G."/>
            <person name="Dellagostin O."/>
            <person name="de Oliveira A.C."/>
            <person name="Bevan M."/>
            <person name="Bancroft I."/>
            <person name="Minx P."/>
            <person name="Cordum H."/>
            <person name="Wilson R."/>
            <person name="Cheng Z."/>
            <person name="Jin W."/>
            <person name="Jiang J."/>
            <person name="Leong S.A."/>
            <person name="Iwama H."/>
            <person name="Gojobori T."/>
            <person name="Itoh T."/>
            <person name="Niimura Y."/>
            <person name="Fujii Y."/>
            <person name="Habara T."/>
            <person name="Sakai H."/>
            <person name="Sato Y."/>
            <person name="Wilson G."/>
            <person name="Kumar K."/>
            <person name="McCouch S."/>
            <person name="Juretic N."/>
            <person name="Hoen D."/>
            <person name="Wright S."/>
            <person name="Bruskiewich R."/>
            <person name="Bureau T."/>
            <person name="Miyao A."/>
            <person name="Hirochika H."/>
            <person name="Nishikawa T."/>
            <person name="Kadowaki K."/>
            <person name="Sugiura M."/>
            <person name="Burr B."/>
            <person name="Sasaki T."/>
        </authorList>
    </citation>
    <scope>NUCLEOTIDE SEQUENCE [LARGE SCALE GENOMIC DNA]</scope>
    <source>
        <strain evidence="2">cv. Nipponbare</strain>
    </source>
</reference>
<reference evidence="1 2" key="3">
    <citation type="journal article" date="2013" name="Rice">
        <title>Improvement of the Oryza sativa Nipponbare reference genome using next generation sequence and optical map data.</title>
        <authorList>
            <person name="Kawahara Y."/>
            <person name="de la Bastide M."/>
            <person name="Hamilton J.P."/>
            <person name="Kanamori H."/>
            <person name="McCombie W.R."/>
            <person name="Ouyang S."/>
            <person name="Schwartz D.C."/>
            <person name="Tanaka T."/>
            <person name="Wu J."/>
            <person name="Zhou S."/>
            <person name="Childs K.L."/>
            <person name="Davidson R.M."/>
            <person name="Lin H."/>
            <person name="Quesada-Ocampo L."/>
            <person name="Vaillancourt B."/>
            <person name="Sakai H."/>
            <person name="Lee S.S."/>
            <person name="Kim J."/>
            <person name="Numa H."/>
            <person name="Itoh T."/>
            <person name="Buell C.R."/>
            <person name="Matsumoto T."/>
        </authorList>
    </citation>
    <scope>NUCLEOTIDE SEQUENCE [LARGE SCALE GENOMIC DNA]</scope>
    <source>
        <strain evidence="2">cv. Nipponbare</strain>
    </source>
</reference>
<evidence type="ECO:0000313" key="2">
    <source>
        <dbReference type="Proteomes" id="UP000059680"/>
    </source>
</evidence>
<dbReference type="STRING" id="39947.A0A0P0Y596"/>
<organism evidence="1 2">
    <name type="scientific">Oryza sativa subsp. japonica</name>
    <name type="common">Rice</name>
    <dbReference type="NCBI Taxonomy" id="39947"/>
    <lineage>
        <taxon>Eukaryota</taxon>
        <taxon>Viridiplantae</taxon>
        <taxon>Streptophyta</taxon>
        <taxon>Embryophyta</taxon>
        <taxon>Tracheophyta</taxon>
        <taxon>Spermatophyta</taxon>
        <taxon>Magnoliopsida</taxon>
        <taxon>Liliopsida</taxon>
        <taxon>Poales</taxon>
        <taxon>Poaceae</taxon>
        <taxon>BOP clade</taxon>
        <taxon>Oryzoideae</taxon>
        <taxon>Oryzeae</taxon>
        <taxon>Oryzinae</taxon>
        <taxon>Oryza</taxon>
        <taxon>Oryza sativa</taxon>
    </lineage>
</organism>
<dbReference type="EMBL" id="AP014967">
    <property type="protein sequence ID" value="BAT15244.1"/>
    <property type="molecule type" value="Genomic_DNA"/>
</dbReference>
<dbReference type="Proteomes" id="UP000059680">
    <property type="component" value="Chromosome 11"/>
</dbReference>
<reference evidence="1 2" key="2">
    <citation type="journal article" date="2013" name="Plant Cell Physiol.">
        <title>Rice Annotation Project Database (RAP-DB): an integrative and interactive database for rice genomics.</title>
        <authorList>
            <person name="Sakai H."/>
            <person name="Lee S.S."/>
            <person name="Tanaka T."/>
            <person name="Numa H."/>
            <person name="Kim J."/>
            <person name="Kawahara Y."/>
            <person name="Wakimoto H."/>
            <person name="Yang C.C."/>
            <person name="Iwamoto M."/>
            <person name="Abe T."/>
            <person name="Yamada Y."/>
            <person name="Muto A."/>
            <person name="Inokuchi H."/>
            <person name="Ikemura T."/>
            <person name="Matsumoto T."/>
            <person name="Sasaki T."/>
            <person name="Itoh T."/>
        </authorList>
    </citation>
    <scope>NUCLEOTIDE SEQUENCE [LARGE SCALE GENOMIC DNA]</scope>
    <source>
        <strain evidence="2">cv. Nipponbare</strain>
    </source>
</reference>
<proteinExistence type="predicted"/>
<protein>
    <submittedName>
        <fullName evidence="1">Os11g0679900 protein</fullName>
    </submittedName>
</protein>
<dbReference type="PaxDb" id="39947-A0A0P0Y596"/>
<feature type="non-terminal residue" evidence="1">
    <location>
        <position position="80"/>
    </location>
</feature>